<protein>
    <recommendedName>
        <fullName evidence="5">Integral membrane protein</fullName>
    </recommendedName>
</protein>
<keyword evidence="1" id="KW-1133">Transmembrane helix</keyword>
<evidence type="ECO:0000256" key="1">
    <source>
        <dbReference type="SAM" id="Phobius"/>
    </source>
</evidence>
<keyword evidence="4" id="KW-1185">Reference proteome</keyword>
<gene>
    <name evidence="3" type="ORF">FHS34_002834</name>
</gene>
<keyword evidence="2" id="KW-0732">Signal</keyword>
<proteinExistence type="predicted"/>
<dbReference type="AlphaFoldDB" id="A0A7W9UQW0"/>
<sequence length="71" mass="7321">MLRHEFQPGKLVAGLFLTVTAAAFAGDAAGLWDTPWFVVVPLVVGGLCLAGATAALTRGIRRRGGAEGGQR</sequence>
<keyword evidence="1" id="KW-0472">Membrane</keyword>
<evidence type="ECO:0000256" key="2">
    <source>
        <dbReference type="SAM" id="SignalP"/>
    </source>
</evidence>
<evidence type="ECO:0000313" key="4">
    <source>
        <dbReference type="Proteomes" id="UP000585836"/>
    </source>
</evidence>
<dbReference type="RefSeq" id="WP_184964874.1">
    <property type="nucleotide sequence ID" value="NZ_BAAAWF010000095.1"/>
</dbReference>
<comment type="caution">
    <text evidence="3">The sequence shown here is derived from an EMBL/GenBank/DDBJ whole genome shotgun (WGS) entry which is preliminary data.</text>
</comment>
<reference evidence="3 4" key="1">
    <citation type="submission" date="2020-08" db="EMBL/GenBank/DDBJ databases">
        <title>Genomic Encyclopedia of Type Strains, Phase III (KMG-III): the genomes of soil and plant-associated and newly described type strains.</title>
        <authorList>
            <person name="Whitman W."/>
        </authorList>
    </citation>
    <scope>NUCLEOTIDE SEQUENCE [LARGE SCALE GENOMIC DNA]</scope>
    <source>
        <strain evidence="3 4">CECT 3313</strain>
    </source>
</reference>
<dbReference type="Proteomes" id="UP000585836">
    <property type="component" value="Unassembled WGS sequence"/>
</dbReference>
<evidence type="ECO:0000313" key="3">
    <source>
        <dbReference type="EMBL" id="MBB5927376.1"/>
    </source>
</evidence>
<keyword evidence="1" id="KW-0812">Transmembrane</keyword>
<dbReference type="EMBL" id="JACHJK010000004">
    <property type="protein sequence ID" value="MBB5927376.1"/>
    <property type="molecule type" value="Genomic_DNA"/>
</dbReference>
<accession>A0A7W9UQW0</accession>
<feature type="transmembrane region" description="Helical" evidence="1">
    <location>
        <begin position="35"/>
        <end position="56"/>
    </location>
</feature>
<feature type="chain" id="PRO_5039342232" description="Integral membrane protein" evidence="2">
    <location>
        <begin position="26"/>
        <end position="71"/>
    </location>
</feature>
<name>A0A7W9UQW0_9ACTN</name>
<organism evidence="3 4">
    <name type="scientific">Streptomyces echinatus</name>
    <dbReference type="NCBI Taxonomy" id="67293"/>
    <lineage>
        <taxon>Bacteria</taxon>
        <taxon>Bacillati</taxon>
        <taxon>Actinomycetota</taxon>
        <taxon>Actinomycetes</taxon>
        <taxon>Kitasatosporales</taxon>
        <taxon>Streptomycetaceae</taxon>
        <taxon>Streptomyces</taxon>
    </lineage>
</organism>
<evidence type="ECO:0008006" key="5">
    <source>
        <dbReference type="Google" id="ProtNLM"/>
    </source>
</evidence>
<feature type="signal peptide" evidence="2">
    <location>
        <begin position="1"/>
        <end position="25"/>
    </location>
</feature>